<comment type="caution">
    <text evidence="3">The sequence shown here is derived from an EMBL/GenBank/DDBJ whole genome shotgun (WGS) entry which is preliminary data.</text>
</comment>
<keyword evidence="4" id="KW-1185">Reference proteome</keyword>
<dbReference type="Pfam" id="PF13472">
    <property type="entry name" value="Lipase_GDSL_2"/>
    <property type="match status" value="1"/>
</dbReference>
<dbReference type="SUPFAM" id="SSF52266">
    <property type="entry name" value="SGNH hydrolase"/>
    <property type="match status" value="1"/>
</dbReference>
<dbReference type="EMBL" id="JARXVQ010000001">
    <property type="protein sequence ID" value="MDH6181860.1"/>
    <property type="molecule type" value="Genomic_DNA"/>
</dbReference>
<dbReference type="Proteomes" id="UP001160142">
    <property type="component" value="Unassembled WGS sequence"/>
</dbReference>
<evidence type="ECO:0000313" key="3">
    <source>
        <dbReference type="EMBL" id="MDH6181860.1"/>
    </source>
</evidence>
<protein>
    <submittedName>
        <fullName evidence="3">Lysophospholipase L1-like esterase</fullName>
    </submittedName>
</protein>
<dbReference type="PROSITE" id="PS51257">
    <property type="entry name" value="PROKAR_LIPOPROTEIN"/>
    <property type="match status" value="1"/>
</dbReference>
<evidence type="ECO:0000256" key="1">
    <source>
        <dbReference type="SAM" id="SignalP"/>
    </source>
</evidence>
<dbReference type="PANTHER" id="PTHR30383:SF29">
    <property type="entry name" value="SGNH HYDROLASE-TYPE ESTERASE DOMAIN-CONTAINING PROTEIN"/>
    <property type="match status" value="1"/>
</dbReference>
<accession>A0ABT6KPE1</accession>
<dbReference type="InterPro" id="IPR013830">
    <property type="entry name" value="SGNH_hydro"/>
</dbReference>
<sequence>MRVVRAVAGVLAAALLLAGCAAVAAGSESSDGVRVSFYGDSYTRGKAASAESARWSTIVSAAHGWTELNHGIDGLGFVRQRASFADDDVPSAIIAEQPDMVIVALGLNDNFVYDRAADRIREQIGVDFDRLADGLPDARIIVVEPFWYSDQRPDSVDVIAAWVRDSAAEHGFEYIAGASRWLEGHPEWMADDVLHPNDAGYAELARRMNEELAALAPPVG</sequence>
<reference evidence="3 4" key="1">
    <citation type="submission" date="2023-04" db="EMBL/GenBank/DDBJ databases">
        <title>Genome Encyclopedia of Bacteria and Archaea VI: Functional Genomics of Type Strains.</title>
        <authorList>
            <person name="Whitman W."/>
        </authorList>
    </citation>
    <scope>NUCLEOTIDE SEQUENCE [LARGE SCALE GENOMIC DNA]</scope>
    <source>
        <strain evidence="3 4">SG_E_30_P1</strain>
    </source>
</reference>
<feature type="domain" description="SGNH hydrolase-type esterase" evidence="2">
    <location>
        <begin position="37"/>
        <end position="202"/>
    </location>
</feature>
<proteinExistence type="predicted"/>
<dbReference type="InterPro" id="IPR036514">
    <property type="entry name" value="SGNH_hydro_sf"/>
</dbReference>
<feature type="chain" id="PRO_5047295391" evidence="1">
    <location>
        <begin position="25"/>
        <end position="220"/>
    </location>
</feature>
<organism evidence="3 4">
    <name type="scientific">Antiquaquibacter oligotrophicus</name>
    <dbReference type="NCBI Taxonomy" id="2880260"/>
    <lineage>
        <taxon>Bacteria</taxon>
        <taxon>Bacillati</taxon>
        <taxon>Actinomycetota</taxon>
        <taxon>Actinomycetes</taxon>
        <taxon>Micrococcales</taxon>
        <taxon>Microbacteriaceae</taxon>
        <taxon>Antiquaquibacter</taxon>
    </lineage>
</organism>
<gene>
    <name evidence="3" type="ORF">M2152_002042</name>
</gene>
<keyword evidence="1" id="KW-0732">Signal</keyword>
<name>A0ABT6KPE1_9MICO</name>
<dbReference type="RefSeq" id="WP_322134160.1">
    <property type="nucleotide sequence ID" value="NZ_CP085036.1"/>
</dbReference>
<dbReference type="PANTHER" id="PTHR30383">
    <property type="entry name" value="THIOESTERASE 1/PROTEASE 1/LYSOPHOSPHOLIPASE L1"/>
    <property type="match status" value="1"/>
</dbReference>
<dbReference type="Gene3D" id="3.40.50.1110">
    <property type="entry name" value="SGNH hydrolase"/>
    <property type="match status" value="1"/>
</dbReference>
<feature type="signal peptide" evidence="1">
    <location>
        <begin position="1"/>
        <end position="24"/>
    </location>
</feature>
<dbReference type="InterPro" id="IPR051532">
    <property type="entry name" value="Ester_Hydrolysis_Enzymes"/>
</dbReference>
<evidence type="ECO:0000259" key="2">
    <source>
        <dbReference type="Pfam" id="PF13472"/>
    </source>
</evidence>
<dbReference type="CDD" id="cd00229">
    <property type="entry name" value="SGNH_hydrolase"/>
    <property type="match status" value="1"/>
</dbReference>
<evidence type="ECO:0000313" key="4">
    <source>
        <dbReference type="Proteomes" id="UP001160142"/>
    </source>
</evidence>